<dbReference type="SUPFAM" id="SSF54373">
    <property type="entry name" value="FAD-linked reductases, C-terminal domain"/>
    <property type="match status" value="1"/>
</dbReference>
<dbReference type="AlphaFoldDB" id="A0A2U8HIA9"/>
<evidence type="ECO:0000313" key="4">
    <source>
        <dbReference type="Proteomes" id="UP000244915"/>
    </source>
</evidence>
<dbReference type="SUPFAM" id="SSF51905">
    <property type="entry name" value="FAD/NAD(P)-binding domain"/>
    <property type="match status" value="1"/>
</dbReference>
<dbReference type="GO" id="GO:0005737">
    <property type="term" value="C:cytoplasm"/>
    <property type="evidence" value="ECO:0007669"/>
    <property type="project" value="TreeGrafter"/>
</dbReference>
<evidence type="ECO:0000256" key="1">
    <source>
        <dbReference type="ARBA" id="ARBA00023002"/>
    </source>
</evidence>
<feature type="domain" description="FAD dependent oxidoreductase" evidence="2">
    <location>
        <begin position="5"/>
        <end position="347"/>
    </location>
</feature>
<evidence type="ECO:0000259" key="2">
    <source>
        <dbReference type="Pfam" id="PF01266"/>
    </source>
</evidence>
<dbReference type="Gene3D" id="3.50.50.60">
    <property type="entry name" value="FAD/NAD(P)-binding domain"/>
    <property type="match status" value="1"/>
</dbReference>
<dbReference type="Pfam" id="PF01266">
    <property type="entry name" value="DAO"/>
    <property type="match status" value="1"/>
</dbReference>
<dbReference type="InterPro" id="IPR006076">
    <property type="entry name" value="FAD-dep_OxRdtase"/>
</dbReference>
<dbReference type="OrthoDB" id="6949587at2"/>
<reference evidence="3 4" key="1">
    <citation type="submission" date="2017-06" db="EMBL/GenBank/DDBJ databases">
        <title>Yangia sp. YSBP01 complete genome sequence.</title>
        <authorList>
            <person name="Woo J.-H."/>
            <person name="Kim H.-S."/>
        </authorList>
    </citation>
    <scope>NUCLEOTIDE SEQUENCE [LARGE SCALE GENOMIC DNA]</scope>
    <source>
        <strain evidence="3 4">YSBP01</strain>
    </source>
</reference>
<proteinExistence type="predicted"/>
<protein>
    <submittedName>
        <fullName evidence="3">Nopaline dehydrogenase</fullName>
    </submittedName>
</protein>
<dbReference type="GO" id="GO:0016491">
    <property type="term" value="F:oxidoreductase activity"/>
    <property type="evidence" value="ECO:0007669"/>
    <property type="project" value="UniProtKB-KW"/>
</dbReference>
<organism evidence="3 4">
    <name type="scientific">Alloyangia pacifica</name>
    <dbReference type="NCBI Taxonomy" id="311180"/>
    <lineage>
        <taxon>Bacteria</taxon>
        <taxon>Pseudomonadati</taxon>
        <taxon>Pseudomonadota</taxon>
        <taxon>Alphaproteobacteria</taxon>
        <taxon>Rhodobacterales</taxon>
        <taxon>Roseobacteraceae</taxon>
        <taxon>Alloyangia</taxon>
    </lineage>
</organism>
<dbReference type="RefSeq" id="WP_108969693.1">
    <property type="nucleotide sequence ID" value="NZ_CP022190.1"/>
</dbReference>
<evidence type="ECO:0000313" key="3">
    <source>
        <dbReference type="EMBL" id="AWI85739.1"/>
    </source>
</evidence>
<sequence length="372" mass="39155">MAQPDYIVIGAGTVGVSLAYGLQKRGQSVCVVDGGARDFRAARANFGLVWVQGKGGNLPAYARWTAESAALWPGFRDALEQCSGIGLDYQKPGGLAFVLSQQALKDRQLLLEKIGGGALPQGVEMLDRDALQARLPDATLGPDVAGASYGTSDGHVNPLKLLAALQQGLLELGGEILWDWPVRTLRTTGQGYELTGPDGATLRAPKVIVAAGLATSDIVAPLGIDLPLRPQRGQLLVTERIAPMLPMPCSGLRQTADGTVMIGATHEDVGLDTGTTQASATLLAERALRILPALAGARIVRQWSGLRVLSPDGGPLYTQPEDYPGLWTVSCHSGVTLAAVHAERLAEQILAGALTGDTRHFSEDRFHVPTPA</sequence>
<dbReference type="Gene3D" id="3.30.9.10">
    <property type="entry name" value="D-Amino Acid Oxidase, subunit A, domain 2"/>
    <property type="match status" value="1"/>
</dbReference>
<keyword evidence="1" id="KW-0560">Oxidoreductase</keyword>
<dbReference type="EMBL" id="CP022190">
    <property type="protein sequence ID" value="AWI85739.1"/>
    <property type="molecule type" value="Genomic_DNA"/>
</dbReference>
<gene>
    <name evidence="3" type="ORF">CEW88_18830</name>
</gene>
<dbReference type="KEGG" id="ypac:CEW88_18830"/>
<dbReference type="PANTHER" id="PTHR13847">
    <property type="entry name" value="SARCOSINE DEHYDROGENASE-RELATED"/>
    <property type="match status" value="1"/>
</dbReference>
<dbReference type="Proteomes" id="UP000244915">
    <property type="component" value="Chromosome 2"/>
</dbReference>
<name>A0A2U8HIA9_9RHOB</name>
<accession>A0A2U8HIA9</accession>
<dbReference type="InterPro" id="IPR036188">
    <property type="entry name" value="FAD/NAD-bd_sf"/>
</dbReference>